<dbReference type="EMBL" id="CP012040">
    <property type="protein sequence ID" value="AKP53396.1"/>
    <property type="molecule type" value="Genomic_DNA"/>
</dbReference>
<dbReference type="Proteomes" id="UP000036520">
    <property type="component" value="Chromosome"/>
</dbReference>
<dbReference type="AlphaFoldDB" id="A0A0H4PFY2"/>
<evidence type="ECO:0008006" key="3">
    <source>
        <dbReference type="Google" id="ProtNLM"/>
    </source>
</evidence>
<dbReference type="OrthoDB" id="659070at2"/>
<dbReference type="SUPFAM" id="SSF82185">
    <property type="entry name" value="Histone H3 K4-specific methyltransferase SET7/9 N-terminal domain"/>
    <property type="match status" value="3"/>
</dbReference>
<gene>
    <name evidence="1" type="ORF">CA2015_4038</name>
</gene>
<dbReference type="Pfam" id="PF07661">
    <property type="entry name" value="MORN_2"/>
    <property type="match status" value="1"/>
</dbReference>
<accession>A0A0H4PFY2</accession>
<protein>
    <recommendedName>
        <fullName evidence="3">MORN variant repeat-containing protein</fullName>
    </recommendedName>
</protein>
<dbReference type="InterPro" id="IPR011652">
    <property type="entry name" value="MORN_2"/>
</dbReference>
<evidence type="ECO:0000313" key="2">
    <source>
        <dbReference type="Proteomes" id="UP000036520"/>
    </source>
</evidence>
<organism evidence="1 2">
    <name type="scientific">Cyclobacterium amurskyense</name>
    <dbReference type="NCBI Taxonomy" id="320787"/>
    <lineage>
        <taxon>Bacteria</taxon>
        <taxon>Pseudomonadati</taxon>
        <taxon>Bacteroidota</taxon>
        <taxon>Cytophagia</taxon>
        <taxon>Cytophagales</taxon>
        <taxon>Cyclobacteriaceae</taxon>
        <taxon>Cyclobacterium</taxon>
    </lineage>
</organism>
<dbReference type="RefSeq" id="WP_048643510.1">
    <property type="nucleotide sequence ID" value="NZ_CP012040.1"/>
</dbReference>
<evidence type="ECO:0000313" key="1">
    <source>
        <dbReference type="EMBL" id="AKP53396.1"/>
    </source>
</evidence>
<keyword evidence="2" id="KW-1185">Reference proteome</keyword>
<dbReference type="STRING" id="320787.CA2015_4038"/>
<proteinExistence type="predicted"/>
<reference evidence="1 2" key="1">
    <citation type="submission" date="2015-07" db="EMBL/GenBank/DDBJ databases">
        <authorList>
            <person name="Kim K.M."/>
        </authorList>
    </citation>
    <scope>NUCLEOTIDE SEQUENCE [LARGE SCALE GENOMIC DNA]</scope>
    <source>
        <strain evidence="1 2">KCTC 12363</strain>
    </source>
</reference>
<dbReference type="Gene3D" id="3.90.930.1">
    <property type="match status" value="2"/>
</dbReference>
<dbReference type="KEGG" id="camu:CA2015_4038"/>
<sequence length="429" mass="48815">MVLRALIFLVFSFAIVSLVQAQVKYNRVVFKPSPYVEYHANGNIYKKGFVNANKQFVDTLTIFFPSEKISMTAVYDNGVPNGLCIQYNEDGSISREGLYVQGKKEGLWVYNNYATSKDGLPYRFSVNYKNGQLHGETILYEGTHKIRSMHAFLGNPAPNTIWEMYYDNSDNLWAVGFISSDNQFTLRGIYTEDGEFVDKVGVSKEKTETFLEAMRTFFKSIPKQEIQPTTKVTYETKTVTHKSVPFSTYHANGEIHEKGYRNAKEQLVGKLQTYYTFGTLKSEMHYFNGVLQGDCTHYNEEGTIKMQGKYAKGKKEGLWIYPDYIKNNEDRFSYEVHYKNGLVHGETSFIRGDEKLILITASEGVLLGKWESYYPNGFPSSSGLVSAAGDVLTHNVFDKEGKRMVTMFSPPTPENLTKSIKDVFATIPK</sequence>
<name>A0A0H4PFY2_9BACT</name>